<evidence type="ECO:0000259" key="1">
    <source>
        <dbReference type="Pfam" id="PF12358"/>
    </source>
</evidence>
<evidence type="ECO:0000313" key="4">
    <source>
        <dbReference type="Proteomes" id="UP000243745"/>
    </source>
</evidence>
<accession>A0A662ZIC1</accession>
<reference evidence="3 4" key="1">
    <citation type="submission" date="2016-10" db="EMBL/GenBank/DDBJ databases">
        <authorList>
            <person name="Varghese N."/>
            <person name="Submissions S."/>
        </authorList>
    </citation>
    <scope>NUCLEOTIDE SEQUENCE [LARGE SCALE GENOMIC DNA]</scope>
    <source>
        <strain evidence="3 4">DSM 1361</strain>
    </source>
</reference>
<feature type="domain" description="DUF3644" evidence="1">
    <location>
        <begin position="2"/>
        <end position="105"/>
    </location>
</feature>
<name>A0A662ZIC1_9GAMM</name>
<dbReference type="EMBL" id="FOXF01000028">
    <property type="protein sequence ID" value="SFP48515.1"/>
    <property type="molecule type" value="Genomic_DNA"/>
</dbReference>
<protein>
    <recommendedName>
        <fullName evidence="5">DUF3644 domain-containing protein</fullName>
    </recommendedName>
</protein>
<gene>
    <name evidence="3" type="ORF">SAMN02910344_01506</name>
</gene>
<evidence type="ECO:0008006" key="5">
    <source>
        <dbReference type="Google" id="ProtNLM"/>
    </source>
</evidence>
<proteinExistence type="predicted"/>
<dbReference type="AlphaFoldDB" id="A0A662ZIC1"/>
<dbReference type="Proteomes" id="UP000243745">
    <property type="component" value="Unassembled WGS sequence"/>
</dbReference>
<dbReference type="InterPro" id="IPR022104">
    <property type="entry name" value="DUF3644"/>
</dbReference>
<evidence type="ECO:0000259" key="2">
    <source>
        <dbReference type="Pfam" id="PF18740"/>
    </source>
</evidence>
<keyword evidence="4" id="KW-1185">Reference proteome</keyword>
<feature type="domain" description="EC042-2821-like Restriction Endonuclease-like" evidence="2">
    <location>
        <begin position="153"/>
        <end position="248"/>
    </location>
</feature>
<dbReference type="InterPro" id="IPR049530">
    <property type="entry name" value="EC042_2821"/>
</dbReference>
<organism evidence="3 4">
    <name type="scientific">Ruminobacter amylophilus</name>
    <dbReference type="NCBI Taxonomy" id="867"/>
    <lineage>
        <taxon>Bacteria</taxon>
        <taxon>Pseudomonadati</taxon>
        <taxon>Pseudomonadota</taxon>
        <taxon>Gammaproteobacteria</taxon>
        <taxon>Aeromonadales</taxon>
        <taxon>Succinivibrionaceae</taxon>
        <taxon>Ruminobacter</taxon>
    </lineage>
</organism>
<dbReference type="Pfam" id="PF12358">
    <property type="entry name" value="DUF3644"/>
    <property type="match status" value="1"/>
</dbReference>
<dbReference type="Pfam" id="PF18740">
    <property type="entry name" value="EC042_2821"/>
    <property type="match status" value="1"/>
</dbReference>
<sequence length="260" mass="30832">MKLIFTNEKSPLRRNLEKIIELRNTSTHFITEEYEAVYVSLLQACVFNYVDKMMEFHDVDMTRVIPENFITLSVRLKSLNETEIRGKYDSQVAERLIQTNTTIQSLSDENNSTFSIKVEHLYYSTKKREEATEVYHIEKEAKDGIRVIKEMKNPNDTHKYNAKSCIEAINNKLRKDGTYPMCKGQNVKINNFHFMNFVKYFDLKSNERMCFVFDKQAKQPQYRYSQQVIDFIYEEIKKNPETILDDLREKLKLKKSGSQP</sequence>
<evidence type="ECO:0000313" key="3">
    <source>
        <dbReference type="EMBL" id="SFP48515.1"/>
    </source>
</evidence>